<feature type="signal peptide" evidence="1">
    <location>
        <begin position="1"/>
        <end position="24"/>
    </location>
</feature>
<name>A0A7X0LRY1_9ACTN</name>
<dbReference type="RefSeq" id="WP_185033649.1">
    <property type="nucleotide sequence ID" value="NZ_BNBN01000009.1"/>
</dbReference>
<keyword evidence="1" id="KW-0732">Signal</keyword>
<dbReference type="AlphaFoldDB" id="A0A7X0LRY1"/>
<dbReference type="Proteomes" id="UP000540423">
    <property type="component" value="Unassembled WGS sequence"/>
</dbReference>
<proteinExistence type="predicted"/>
<feature type="chain" id="PRO_5038974009" description="DUF4232 domain-containing protein" evidence="1">
    <location>
        <begin position="25"/>
        <end position="176"/>
    </location>
</feature>
<feature type="domain" description="DUF4232" evidence="2">
    <location>
        <begin position="49"/>
        <end position="157"/>
    </location>
</feature>
<organism evidence="3 4">
    <name type="scientific">Streptomyces candidus</name>
    <dbReference type="NCBI Taxonomy" id="67283"/>
    <lineage>
        <taxon>Bacteria</taxon>
        <taxon>Bacillati</taxon>
        <taxon>Actinomycetota</taxon>
        <taxon>Actinomycetes</taxon>
        <taxon>Kitasatosporales</taxon>
        <taxon>Streptomycetaceae</taxon>
        <taxon>Streptomyces</taxon>
    </lineage>
</organism>
<evidence type="ECO:0000313" key="4">
    <source>
        <dbReference type="Proteomes" id="UP000540423"/>
    </source>
</evidence>
<accession>A0A7X0LRY1</accession>
<evidence type="ECO:0000256" key="1">
    <source>
        <dbReference type="SAM" id="SignalP"/>
    </source>
</evidence>
<gene>
    <name evidence="3" type="ORF">HNQ79_004443</name>
</gene>
<evidence type="ECO:0000313" key="3">
    <source>
        <dbReference type="EMBL" id="MBB6437939.1"/>
    </source>
</evidence>
<evidence type="ECO:0000259" key="2">
    <source>
        <dbReference type="Pfam" id="PF14016"/>
    </source>
</evidence>
<dbReference type="InterPro" id="IPR025326">
    <property type="entry name" value="DUF4232"/>
</dbReference>
<dbReference type="Pfam" id="PF14016">
    <property type="entry name" value="DUF4232"/>
    <property type="match status" value="1"/>
</dbReference>
<dbReference type="EMBL" id="JACHEM010000011">
    <property type="protein sequence ID" value="MBB6437939.1"/>
    <property type="molecule type" value="Genomic_DNA"/>
</dbReference>
<comment type="caution">
    <text evidence="3">The sequence shown here is derived from an EMBL/GenBank/DDBJ whole genome shotgun (WGS) entry which is preliminary data.</text>
</comment>
<sequence>MHTNRRLCAAASVAALLLTASAAAATSAAATGTRHATAPAPGPGLAPACKEKDLTLKVTAAPTPDVLALRFTNNGTRACTVDRIPTVSFGKLDGAARPVPQVGSAPYTVGAKASAYATVRTVLAPPSPADVRVVRDIVVAADPAHRGRRITAAALGLPAGVRVYDPVTSLWQPTAR</sequence>
<protein>
    <recommendedName>
        <fullName evidence="2">DUF4232 domain-containing protein</fullName>
    </recommendedName>
</protein>
<reference evidence="3 4" key="1">
    <citation type="submission" date="2020-08" db="EMBL/GenBank/DDBJ databases">
        <title>Genomic Encyclopedia of Type Strains, Phase IV (KMG-IV): sequencing the most valuable type-strain genomes for metagenomic binning, comparative biology and taxonomic classification.</title>
        <authorList>
            <person name="Goeker M."/>
        </authorList>
    </citation>
    <scope>NUCLEOTIDE SEQUENCE [LARGE SCALE GENOMIC DNA]</scope>
    <source>
        <strain evidence="3 4">DSM 40141</strain>
    </source>
</reference>
<keyword evidence="4" id="KW-1185">Reference proteome</keyword>